<comment type="subcellular location">
    <subcellularLocation>
        <location evidence="1">Membrane</location>
        <topology evidence="1">Multi-pass membrane protein</topology>
    </subcellularLocation>
</comment>
<evidence type="ECO:0000313" key="15">
    <source>
        <dbReference type="EMBL" id="KAK2962175.1"/>
    </source>
</evidence>
<keyword evidence="9" id="KW-0443">Lipid metabolism</keyword>
<comment type="caution">
    <text evidence="15">The sequence shown here is derived from an EMBL/GenBank/DDBJ whole genome shotgun (WGS) entry which is preliminary data.</text>
</comment>
<evidence type="ECO:0000313" key="16">
    <source>
        <dbReference type="Proteomes" id="UP001281761"/>
    </source>
</evidence>
<keyword evidence="5" id="KW-0444">Lipid biosynthesis</keyword>
<dbReference type="GO" id="GO:0102158">
    <property type="term" value="F:very-long-chain (3R)-3-hydroxyacyl-CoA dehydratase activity"/>
    <property type="evidence" value="ECO:0007669"/>
    <property type="project" value="UniProtKB-EC"/>
</dbReference>
<feature type="transmembrane region" description="Helical" evidence="14">
    <location>
        <begin position="48"/>
        <end position="69"/>
    </location>
</feature>
<keyword evidence="16" id="KW-1185">Reference proteome</keyword>
<keyword evidence="7" id="KW-0276">Fatty acid metabolism</keyword>
<proteinExistence type="inferred from homology"/>
<evidence type="ECO:0000256" key="14">
    <source>
        <dbReference type="SAM" id="Phobius"/>
    </source>
</evidence>
<dbReference type="PANTHER" id="PTHR11035">
    <property type="entry name" value="VERY-LONG-CHAIN (3R)-3-HYDROXYACYL-COA DEHYDRATASE"/>
    <property type="match status" value="1"/>
</dbReference>
<protein>
    <recommendedName>
        <fullName evidence="4">very-long-chain (3R)-3-hydroxyacyl-CoA dehydratase</fullName>
        <ecNumber evidence="4">4.2.1.134</ecNumber>
    </recommendedName>
</protein>
<evidence type="ECO:0000256" key="3">
    <source>
        <dbReference type="ARBA" id="ARBA00007811"/>
    </source>
</evidence>
<dbReference type="Pfam" id="PF04387">
    <property type="entry name" value="PTPLA"/>
    <property type="match status" value="1"/>
</dbReference>
<feature type="transmembrane region" description="Helical" evidence="14">
    <location>
        <begin position="141"/>
        <end position="161"/>
    </location>
</feature>
<evidence type="ECO:0000256" key="10">
    <source>
        <dbReference type="ARBA" id="ARBA00023136"/>
    </source>
</evidence>
<evidence type="ECO:0000256" key="7">
    <source>
        <dbReference type="ARBA" id="ARBA00022832"/>
    </source>
</evidence>
<evidence type="ECO:0000256" key="6">
    <source>
        <dbReference type="ARBA" id="ARBA00022692"/>
    </source>
</evidence>
<keyword evidence="12 15" id="KW-0456">Lyase</keyword>
<evidence type="ECO:0000256" key="2">
    <source>
        <dbReference type="ARBA" id="ARBA00005194"/>
    </source>
</evidence>
<name>A0ABQ9YEN7_9EUKA</name>
<dbReference type="EMBL" id="JARBJD010000012">
    <property type="protein sequence ID" value="KAK2962175.1"/>
    <property type="molecule type" value="Genomic_DNA"/>
</dbReference>
<evidence type="ECO:0000256" key="5">
    <source>
        <dbReference type="ARBA" id="ARBA00022516"/>
    </source>
</evidence>
<comment type="similarity">
    <text evidence="3">Belongs to the very long-chain fatty acids dehydratase HACD family.</text>
</comment>
<feature type="transmembrane region" description="Helical" evidence="14">
    <location>
        <begin position="12"/>
        <end position="36"/>
    </location>
</feature>
<comment type="catalytic activity">
    <reaction evidence="13">
        <text>a very-long-chain (3R)-3-hydroxyacyl-CoA = a very-long-chain (2E)-enoyl-CoA + H2O</text>
        <dbReference type="Rhea" id="RHEA:45812"/>
        <dbReference type="ChEBI" id="CHEBI:15377"/>
        <dbReference type="ChEBI" id="CHEBI:83728"/>
        <dbReference type="ChEBI" id="CHEBI:85440"/>
        <dbReference type="EC" id="4.2.1.134"/>
    </reaction>
</comment>
<keyword evidence="6 14" id="KW-0812">Transmembrane</keyword>
<gene>
    <name evidence="15" type="ORF">BLNAU_2835</name>
</gene>
<evidence type="ECO:0000256" key="8">
    <source>
        <dbReference type="ARBA" id="ARBA00022989"/>
    </source>
</evidence>
<dbReference type="Gene3D" id="3.30.1140.40">
    <property type="entry name" value="Tctex-1"/>
    <property type="match status" value="1"/>
</dbReference>
<feature type="transmembrane region" description="Helical" evidence="14">
    <location>
        <begin position="101"/>
        <end position="121"/>
    </location>
</feature>
<dbReference type="Proteomes" id="UP001281761">
    <property type="component" value="Unassembled WGS sequence"/>
</dbReference>
<keyword evidence="10 14" id="KW-0472">Membrane</keyword>
<dbReference type="CDD" id="cd21455">
    <property type="entry name" value="DLC-like_DYNLT1_DYNLT3"/>
    <property type="match status" value="1"/>
</dbReference>
<keyword evidence="11" id="KW-0275">Fatty acid biosynthesis</keyword>
<dbReference type="InterPro" id="IPR007482">
    <property type="entry name" value="Tyr_Pase-like_PTPLA"/>
</dbReference>
<reference evidence="15 16" key="1">
    <citation type="journal article" date="2022" name="bioRxiv">
        <title>Genomics of Preaxostyla Flagellates Illuminates Evolutionary Transitions and the Path Towards Mitochondrial Loss.</title>
        <authorList>
            <person name="Novak L.V.F."/>
            <person name="Treitli S.C."/>
            <person name="Pyrih J."/>
            <person name="Halakuc P."/>
            <person name="Pipaliya S.V."/>
            <person name="Vacek V."/>
            <person name="Brzon O."/>
            <person name="Soukal P."/>
            <person name="Eme L."/>
            <person name="Dacks J.B."/>
            <person name="Karnkowska A."/>
            <person name="Elias M."/>
            <person name="Hampl V."/>
        </authorList>
    </citation>
    <scope>NUCLEOTIDE SEQUENCE [LARGE SCALE GENOMIC DNA]</scope>
    <source>
        <strain evidence="15">NAU3</strain>
        <tissue evidence="15">Gut</tissue>
    </source>
</reference>
<evidence type="ECO:0000256" key="1">
    <source>
        <dbReference type="ARBA" id="ARBA00004141"/>
    </source>
</evidence>
<dbReference type="InterPro" id="IPR005334">
    <property type="entry name" value="Tctex-1-like"/>
</dbReference>
<evidence type="ECO:0000256" key="4">
    <source>
        <dbReference type="ARBA" id="ARBA00013122"/>
    </source>
</evidence>
<dbReference type="Pfam" id="PF03645">
    <property type="entry name" value="Tctex-1"/>
    <property type="match status" value="1"/>
</dbReference>
<dbReference type="EC" id="4.2.1.134" evidence="4"/>
<comment type="pathway">
    <text evidence="2">Lipid metabolism; fatty acid biosynthesis.</text>
</comment>
<keyword evidence="8 14" id="KW-1133">Transmembrane helix</keyword>
<evidence type="ECO:0000256" key="12">
    <source>
        <dbReference type="ARBA" id="ARBA00023239"/>
    </source>
</evidence>
<accession>A0ABQ9YEN7</accession>
<evidence type="ECO:0000256" key="9">
    <source>
        <dbReference type="ARBA" id="ARBA00023098"/>
    </source>
</evidence>
<sequence length="295" mass="33824">MPPLKQSPLVKNYLLLYNGIQLLVWTCGLISTFFSFLKWEISPANWKIPFVFFGIGHCVMILETVHALIGIVRSGWLANAIQVMSRLLVNSFFFWIGKDVIGWWTVMMAFSWGFAEVIRYLHNFTKVLMKTPPRIIGIIRYTAFIPLYPLGTLLGFYIRYWELLCLADLVCTYVPTEEEVLESIAILAQLHFRIIEEARDITKEILNQTFNSNTEFQTNRLDFWTASVVEGILKKLSTLKHQYKYAVTCSISQNIGAAAHSSCACLWDKSSDSYLTESFSNDTMHVHVTVFGFAL</sequence>
<evidence type="ECO:0000256" key="11">
    <source>
        <dbReference type="ARBA" id="ARBA00023160"/>
    </source>
</evidence>
<organism evidence="15 16">
    <name type="scientific">Blattamonas nauphoetae</name>
    <dbReference type="NCBI Taxonomy" id="2049346"/>
    <lineage>
        <taxon>Eukaryota</taxon>
        <taxon>Metamonada</taxon>
        <taxon>Preaxostyla</taxon>
        <taxon>Oxymonadida</taxon>
        <taxon>Blattamonas</taxon>
    </lineage>
</organism>
<evidence type="ECO:0000256" key="13">
    <source>
        <dbReference type="ARBA" id="ARBA00036671"/>
    </source>
</evidence>
<dbReference type="PANTHER" id="PTHR11035:SF3">
    <property type="entry name" value="VERY-LONG-CHAIN (3R)-3-HYDROXYACYL-COA DEHYDRATASE"/>
    <property type="match status" value="1"/>
</dbReference>
<dbReference type="InterPro" id="IPR038586">
    <property type="entry name" value="Tctex-1-like_sf"/>
</dbReference>